<keyword evidence="2" id="KW-1185">Reference proteome</keyword>
<name>A0A2P5CG98_PARAD</name>
<dbReference type="EMBL" id="JXTB01000134">
    <property type="protein sequence ID" value="PON60073.1"/>
    <property type="molecule type" value="Genomic_DNA"/>
</dbReference>
<protein>
    <submittedName>
        <fullName evidence="1">Uncharacterized protein</fullName>
    </submittedName>
</protein>
<accession>A0A2P5CG98</accession>
<sequence>MSQGLPYLILQRIIEETSSATIPRIVAKYLAMGNVLIIKDVDENASLLEAITGSKKKIEDLHKEIFPQNT</sequence>
<comment type="caution">
    <text evidence="1">The sequence shown here is derived from an EMBL/GenBank/DDBJ whole genome shotgun (WGS) entry which is preliminary data.</text>
</comment>
<evidence type="ECO:0000313" key="1">
    <source>
        <dbReference type="EMBL" id="PON60073.1"/>
    </source>
</evidence>
<reference evidence="2" key="1">
    <citation type="submission" date="2016-06" db="EMBL/GenBank/DDBJ databases">
        <title>Parallel loss of symbiosis genes in relatives of nitrogen-fixing non-legume Parasponia.</title>
        <authorList>
            <person name="Van Velzen R."/>
            <person name="Holmer R."/>
            <person name="Bu F."/>
            <person name="Rutten L."/>
            <person name="Van Zeijl A."/>
            <person name="Liu W."/>
            <person name="Santuari L."/>
            <person name="Cao Q."/>
            <person name="Sharma T."/>
            <person name="Shen D."/>
            <person name="Roswanjaya Y."/>
            <person name="Wardhani T."/>
            <person name="Kalhor M.S."/>
            <person name="Jansen J."/>
            <person name="Van den Hoogen J."/>
            <person name="Gungor B."/>
            <person name="Hartog M."/>
            <person name="Hontelez J."/>
            <person name="Verver J."/>
            <person name="Yang W.-C."/>
            <person name="Schijlen E."/>
            <person name="Repin R."/>
            <person name="Schilthuizen M."/>
            <person name="Schranz E."/>
            <person name="Heidstra R."/>
            <person name="Miyata K."/>
            <person name="Fedorova E."/>
            <person name="Kohlen W."/>
            <person name="Bisseling T."/>
            <person name="Smit S."/>
            <person name="Geurts R."/>
        </authorList>
    </citation>
    <scope>NUCLEOTIDE SEQUENCE [LARGE SCALE GENOMIC DNA]</scope>
    <source>
        <strain evidence="2">cv. WU1-14</strain>
    </source>
</reference>
<dbReference type="Proteomes" id="UP000237105">
    <property type="component" value="Unassembled WGS sequence"/>
</dbReference>
<evidence type="ECO:0000313" key="2">
    <source>
        <dbReference type="Proteomes" id="UP000237105"/>
    </source>
</evidence>
<proteinExistence type="predicted"/>
<gene>
    <name evidence="1" type="ORF">PanWU01x14_155870</name>
</gene>
<dbReference type="AlphaFoldDB" id="A0A2P5CG98"/>
<organism evidence="1 2">
    <name type="scientific">Parasponia andersonii</name>
    <name type="common">Sponia andersonii</name>
    <dbReference type="NCBI Taxonomy" id="3476"/>
    <lineage>
        <taxon>Eukaryota</taxon>
        <taxon>Viridiplantae</taxon>
        <taxon>Streptophyta</taxon>
        <taxon>Embryophyta</taxon>
        <taxon>Tracheophyta</taxon>
        <taxon>Spermatophyta</taxon>
        <taxon>Magnoliopsida</taxon>
        <taxon>eudicotyledons</taxon>
        <taxon>Gunneridae</taxon>
        <taxon>Pentapetalae</taxon>
        <taxon>rosids</taxon>
        <taxon>fabids</taxon>
        <taxon>Rosales</taxon>
        <taxon>Cannabaceae</taxon>
        <taxon>Parasponia</taxon>
    </lineage>
</organism>